<reference evidence="2 3" key="1">
    <citation type="submission" date="2018-11" db="EMBL/GenBank/DDBJ databases">
        <title>Genomic Encyclopedia of Type Strains, Phase IV (KMG-IV): sequencing the most valuable type-strain genomes for metagenomic binning, comparative biology and taxonomic classification.</title>
        <authorList>
            <person name="Goeker M."/>
        </authorList>
    </citation>
    <scope>NUCLEOTIDE SEQUENCE [LARGE SCALE GENOMIC DNA]</scope>
    <source>
        <strain evidence="2 3">DSM 18090</strain>
    </source>
</reference>
<feature type="transmembrane region" description="Helical" evidence="1">
    <location>
        <begin position="67"/>
        <end position="88"/>
    </location>
</feature>
<keyword evidence="3" id="KW-1185">Reference proteome</keyword>
<accession>A0A3N5AZ76</accession>
<dbReference type="AlphaFoldDB" id="A0A3N5AZ76"/>
<dbReference type="Proteomes" id="UP000276443">
    <property type="component" value="Unassembled WGS sequence"/>
</dbReference>
<keyword evidence="1" id="KW-1133">Transmembrane helix</keyword>
<organism evidence="2 3">
    <name type="scientific">Aquisalibacillus elongatus</name>
    <dbReference type="NCBI Taxonomy" id="485577"/>
    <lineage>
        <taxon>Bacteria</taxon>
        <taxon>Bacillati</taxon>
        <taxon>Bacillota</taxon>
        <taxon>Bacilli</taxon>
        <taxon>Bacillales</taxon>
        <taxon>Bacillaceae</taxon>
        <taxon>Aquisalibacillus</taxon>
    </lineage>
</organism>
<keyword evidence="1" id="KW-0812">Transmembrane</keyword>
<evidence type="ECO:0000313" key="2">
    <source>
        <dbReference type="EMBL" id="RPF50253.1"/>
    </source>
</evidence>
<sequence length="127" mass="14330">MFLIEKVFTSILSAFILAVILANDFQYFKPVFLISLPVFLIAGLVCTYITEFYVLDKINVNRPFQKYIMSLAIFGLGGMVAISLFALLQGNLFDLNMLALIIMGLMPAILYFHISLLIQFVSSKFIT</sequence>
<comment type="caution">
    <text evidence="2">The sequence shown here is derived from an EMBL/GenBank/DDBJ whole genome shotgun (WGS) entry which is preliminary data.</text>
</comment>
<evidence type="ECO:0000313" key="3">
    <source>
        <dbReference type="Proteomes" id="UP000276443"/>
    </source>
</evidence>
<dbReference type="EMBL" id="RKRF01000013">
    <property type="protein sequence ID" value="RPF50253.1"/>
    <property type="molecule type" value="Genomic_DNA"/>
</dbReference>
<name>A0A3N5AZ76_9BACI</name>
<proteinExistence type="predicted"/>
<protein>
    <submittedName>
        <fullName evidence="2">Uncharacterized protein</fullName>
    </submittedName>
</protein>
<feature type="transmembrane region" description="Helical" evidence="1">
    <location>
        <begin position="100"/>
        <end position="121"/>
    </location>
</feature>
<feature type="transmembrane region" description="Helical" evidence="1">
    <location>
        <begin position="32"/>
        <end position="55"/>
    </location>
</feature>
<evidence type="ECO:0000256" key="1">
    <source>
        <dbReference type="SAM" id="Phobius"/>
    </source>
</evidence>
<dbReference type="RefSeq" id="WP_124223375.1">
    <property type="nucleotide sequence ID" value="NZ_RKRF01000013.1"/>
</dbReference>
<gene>
    <name evidence="2" type="ORF">EDC24_2687</name>
</gene>
<keyword evidence="1" id="KW-0472">Membrane</keyword>